<dbReference type="OrthoDB" id="5982835at2759"/>
<keyword evidence="3" id="KW-1185">Reference proteome</keyword>
<sequence>MKEGKASERGIQRSERGSVIAEISLTFDEPVGESEVESLLLDASNDGSLGNLKVESFSVGPTISATVPGLVPSEPAKVNKDVVYGSVIGVLALILALIIIFLAWKRYKRK</sequence>
<evidence type="ECO:0000313" key="2">
    <source>
        <dbReference type="EMBL" id="RMX59288.1"/>
    </source>
</evidence>
<evidence type="ECO:0000256" key="1">
    <source>
        <dbReference type="SAM" id="Phobius"/>
    </source>
</evidence>
<reference evidence="2 3" key="1">
    <citation type="journal article" date="2018" name="Sci. Rep.">
        <title>Comparative analysis of the Pocillopora damicornis genome highlights role of immune system in coral evolution.</title>
        <authorList>
            <person name="Cunning R."/>
            <person name="Bay R.A."/>
            <person name="Gillette P."/>
            <person name="Baker A.C."/>
            <person name="Traylor-Knowles N."/>
        </authorList>
    </citation>
    <scope>NUCLEOTIDE SEQUENCE [LARGE SCALE GENOMIC DNA]</scope>
    <source>
        <strain evidence="2">RSMAS</strain>
        <tissue evidence="2">Whole animal</tissue>
    </source>
</reference>
<accession>A0A3M6V156</accession>
<comment type="caution">
    <text evidence="2">The sequence shown here is derived from an EMBL/GenBank/DDBJ whole genome shotgun (WGS) entry which is preliminary data.</text>
</comment>
<organism evidence="2 3">
    <name type="scientific">Pocillopora damicornis</name>
    <name type="common">Cauliflower coral</name>
    <name type="synonym">Millepora damicornis</name>
    <dbReference type="NCBI Taxonomy" id="46731"/>
    <lineage>
        <taxon>Eukaryota</taxon>
        <taxon>Metazoa</taxon>
        <taxon>Cnidaria</taxon>
        <taxon>Anthozoa</taxon>
        <taxon>Hexacorallia</taxon>
        <taxon>Scleractinia</taxon>
        <taxon>Astrocoeniina</taxon>
        <taxon>Pocilloporidae</taxon>
        <taxon>Pocillopora</taxon>
    </lineage>
</organism>
<dbReference type="Proteomes" id="UP000275408">
    <property type="component" value="Unassembled WGS sequence"/>
</dbReference>
<dbReference type="AlphaFoldDB" id="A0A3M6V156"/>
<proteinExistence type="predicted"/>
<feature type="transmembrane region" description="Helical" evidence="1">
    <location>
        <begin position="82"/>
        <end position="104"/>
    </location>
</feature>
<name>A0A3M6V156_POCDA</name>
<dbReference type="EMBL" id="RCHS01000381">
    <property type="protein sequence ID" value="RMX59288.1"/>
    <property type="molecule type" value="Genomic_DNA"/>
</dbReference>
<keyword evidence="1" id="KW-0812">Transmembrane</keyword>
<keyword evidence="1" id="KW-0472">Membrane</keyword>
<evidence type="ECO:0000313" key="3">
    <source>
        <dbReference type="Proteomes" id="UP000275408"/>
    </source>
</evidence>
<gene>
    <name evidence="2" type="ORF">pdam_00022232</name>
</gene>
<keyword evidence="1" id="KW-1133">Transmembrane helix</keyword>
<protein>
    <submittedName>
        <fullName evidence="2">Uncharacterized protein</fullName>
    </submittedName>
</protein>